<dbReference type="AlphaFoldDB" id="A0A645JHT7"/>
<reference evidence="1" key="1">
    <citation type="submission" date="2019-08" db="EMBL/GenBank/DDBJ databases">
        <authorList>
            <person name="Kucharzyk K."/>
            <person name="Murdoch R.W."/>
            <person name="Higgins S."/>
            <person name="Loffler F."/>
        </authorList>
    </citation>
    <scope>NUCLEOTIDE SEQUENCE</scope>
</reference>
<gene>
    <name evidence="1" type="ORF">SDC9_206883</name>
</gene>
<accession>A0A645JHT7</accession>
<name>A0A645JHT7_9ZZZZ</name>
<proteinExistence type="predicted"/>
<organism evidence="1">
    <name type="scientific">bioreactor metagenome</name>
    <dbReference type="NCBI Taxonomy" id="1076179"/>
    <lineage>
        <taxon>unclassified sequences</taxon>
        <taxon>metagenomes</taxon>
        <taxon>ecological metagenomes</taxon>
    </lineage>
</organism>
<protein>
    <submittedName>
        <fullName evidence="1">Uncharacterized protein</fullName>
    </submittedName>
</protein>
<dbReference type="EMBL" id="VSSQ01132854">
    <property type="protein sequence ID" value="MPN59163.1"/>
    <property type="molecule type" value="Genomic_DNA"/>
</dbReference>
<comment type="caution">
    <text evidence="1">The sequence shown here is derived from an EMBL/GenBank/DDBJ whole genome shotgun (WGS) entry which is preliminary data.</text>
</comment>
<sequence length="57" mass="5816">MLADGIELGTHQAVRANRYKVASVHDAGIVMRPDAFPMSDAGGTVLVSPGIPAIGIA</sequence>
<evidence type="ECO:0000313" key="1">
    <source>
        <dbReference type="EMBL" id="MPN59163.1"/>
    </source>
</evidence>